<keyword evidence="5 6" id="KW-0067">ATP-binding</keyword>
<proteinExistence type="inferred from homology"/>
<organism evidence="10 11">
    <name type="scientific">Tetrahymena thermophila (strain SB210)</name>
    <dbReference type="NCBI Taxonomy" id="312017"/>
    <lineage>
        <taxon>Eukaryota</taxon>
        <taxon>Sar</taxon>
        <taxon>Alveolata</taxon>
        <taxon>Ciliophora</taxon>
        <taxon>Intramacronucleata</taxon>
        <taxon>Oligohymenophorea</taxon>
        <taxon>Hymenostomatida</taxon>
        <taxon>Tetrahymenina</taxon>
        <taxon>Tetrahymenidae</taxon>
        <taxon>Tetrahymena</taxon>
    </lineage>
</organism>
<keyword evidence="1 7" id="KW-0723">Serine/threonine-protein kinase</keyword>
<dbReference type="InParanoid" id="W7X4P5"/>
<feature type="compositionally biased region" description="Basic and acidic residues" evidence="8">
    <location>
        <begin position="665"/>
        <end position="686"/>
    </location>
</feature>
<dbReference type="SUPFAM" id="SSF56112">
    <property type="entry name" value="Protein kinase-like (PK-like)"/>
    <property type="match status" value="1"/>
</dbReference>
<dbReference type="STRING" id="312017.W7X4P5"/>
<feature type="compositionally biased region" description="Low complexity" evidence="8">
    <location>
        <begin position="694"/>
        <end position="709"/>
    </location>
</feature>
<evidence type="ECO:0000313" key="11">
    <source>
        <dbReference type="Proteomes" id="UP000009168"/>
    </source>
</evidence>
<dbReference type="EC" id="2.7.11.24" evidence="7"/>
<comment type="similarity">
    <text evidence="7">Belongs to the protein kinase superfamily. Ser/Thr protein kinase family. MAP kinase subfamily.</text>
</comment>
<dbReference type="InterPro" id="IPR050117">
    <property type="entry name" value="MAPK"/>
</dbReference>
<dbReference type="Pfam" id="PF00069">
    <property type="entry name" value="Pkinase"/>
    <property type="match status" value="1"/>
</dbReference>
<protein>
    <recommendedName>
        <fullName evidence="7">Mitogen-activated protein kinase</fullName>
        <ecNumber evidence="7">2.7.11.24</ecNumber>
    </recommendedName>
</protein>
<dbReference type="KEGG" id="tet:TTHERM_000492361"/>
<evidence type="ECO:0000256" key="3">
    <source>
        <dbReference type="ARBA" id="ARBA00022741"/>
    </source>
</evidence>
<dbReference type="InterPro" id="IPR003527">
    <property type="entry name" value="MAP_kinase_CS"/>
</dbReference>
<dbReference type="PROSITE" id="PS00108">
    <property type="entry name" value="PROTEIN_KINASE_ST"/>
    <property type="match status" value="1"/>
</dbReference>
<dbReference type="GO" id="GO:0005524">
    <property type="term" value="F:ATP binding"/>
    <property type="evidence" value="ECO:0007669"/>
    <property type="project" value="UniProtKB-UniRule"/>
</dbReference>
<comment type="catalytic activity">
    <reaction evidence="7">
        <text>L-threonyl-[protein] + ATP = O-phospho-L-threonyl-[protein] + ADP + H(+)</text>
        <dbReference type="Rhea" id="RHEA:46608"/>
        <dbReference type="Rhea" id="RHEA-COMP:11060"/>
        <dbReference type="Rhea" id="RHEA-COMP:11605"/>
        <dbReference type="ChEBI" id="CHEBI:15378"/>
        <dbReference type="ChEBI" id="CHEBI:30013"/>
        <dbReference type="ChEBI" id="CHEBI:30616"/>
        <dbReference type="ChEBI" id="CHEBI:61977"/>
        <dbReference type="ChEBI" id="CHEBI:456216"/>
        <dbReference type="EC" id="2.7.11.24"/>
    </reaction>
</comment>
<evidence type="ECO:0000256" key="7">
    <source>
        <dbReference type="RuleBase" id="RU361165"/>
    </source>
</evidence>
<evidence type="ECO:0000313" key="10">
    <source>
        <dbReference type="EMBL" id="EWS72382.1"/>
    </source>
</evidence>
<dbReference type="Gene3D" id="1.10.510.10">
    <property type="entry name" value="Transferase(Phosphotransferase) domain 1"/>
    <property type="match status" value="1"/>
</dbReference>
<keyword evidence="4 7" id="KW-0418">Kinase</keyword>
<evidence type="ECO:0000259" key="9">
    <source>
        <dbReference type="PROSITE" id="PS50011"/>
    </source>
</evidence>
<sequence length="731" mass="84978">MDLQQQQQQQSLQPQQQLAAQNQLKPKQGHFYQKGKPFVKKGRQLSDISGTYLVVYDHYQIVKRIGDGAYGVVFKAIDKSKNNEIVAIKKVSDAFLDPRDAKRILREIKLLKFCNHPNIIKLKDIIKPEMPTGYKDIYLVLEYMEIDLDKTINSEQALSPKIIKNLMWQLLNGIFYMHSADIIHRDIKPSNILLNKNCTLKLADMNLARKFDVEQSSITEYVVTRPYRAPEILLSTENYSKPIDIWSAGCIFAEMMGRKTIFKGNSYVNQLDRIIAIMGKPDFDKLSYKVDENLKEYIKQLQEKQPENFYEIYKSHDPLAIDLLYKMLAFDPKERWTVEQCLYHEYFKDFDKSQIKACNHKFDWTFDEIQERNDLIQRAIYNESCQFHQDEPDATIEEVEQHYKQQQQIIQQKIAQQHAANANSQQFLKTNQQFQMNLEKLAASQPLINPINFNPNMQVPFFPMGRQPQVPPEAILLQMQNMQKNPMLQKQFQMMQGQQQTQMPLQKDFRNPFNSHPLANLSQDKMKADSLPINPIQASAVQQNPLFVPGLHNFPPGFHPIKIGMQEQFKKPNINNNTNGNTNQQKPNQNDQSPPKTDSESKASDTNKNNHNGQNNGDENGKQEKNDKKFNKDNDQDQEKQNNNNGEKDRKNSNNGLNQMSNQTTEEKENPESKSKMQNKESEMNRSQDFLKGSILSNSEEIEELPNIPEMRYKTLTFGPEQFNNNQKSAE</sequence>
<dbReference type="EMBL" id="GG662512">
    <property type="protein sequence ID" value="EWS72382.1"/>
    <property type="molecule type" value="Genomic_DNA"/>
</dbReference>
<comment type="activity regulation">
    <text evidence="7">Activated by threonine and tyrosine phosphorylation.</text>
</comment>
<gene>
    <name evidence="10" type="ORF">TTHERM_000492361</name>
</gene>
<dbReference type="FunFam" id="3.30.200.20:FF:000046">
    <property type="entry name" value="Mitogen-activated protein kinase"/>
    <property type="match status" value="1"/>
</dbReference>
<dbReference type="SMART" id="SM00220">
    <property type="entry name" value="S_TKc"/>
    <property type="match status" value="1"/>
</dbReference>
<dbReference type="InterPro" id="IPR008271">
    <property type="entry name" value="Ser/Thr_kinase_AS"/>
</dbReference>
<feature type="compositionally biased region" description="Basic and acidic residues" evidence="8">
    <location>
        <begin position="619"/>
        <end position="652"/>
    </location>
</feature>
<dbReference type="RefSeq" id="XP_012655066.1">
    <property type="nucleotide sequence ID" value="XM_012799612.1"/>
</dbReference>
<evidence type="ECO:0000256" key="1">
    <source>
        <dbReference type="ARBA" id="ARBA00022527"/>
    </source>
</evidence>
<dbReference type="PROSITE" id="PS50011">
    <property type="entry name" value="PROTEIN_KINASE_DOM"/>
    <property type="match status" value="1"/>
</dbReference>
<evidence type="ECO:0000256" key="4">
    <source>
        <dbReference type="ARBA" id="ARBA00022777"/>
    </source>
</evidence>
<keyword evidence="2 7" id="KW-0808">Transferase</keyword>
<feature type="compositionally biased region" description="Low complexity" evidence="8">
    <location>
        <begin position="607"/>
        <end position="618"/>
    </location>
</feature>
<dbReference type="InterPro" id="IPR000719">
    <property type="entry name" value="Prot_kinase_dom"/>
</dbReference>
<reference evidence="11" key="1">
    <citation type="journal article" date="2006" name="PLoS Biol.">
        <title>Macronuclear genome sequence of the ciliate Tetrahymena thermophila, a model eukaryote.</title>
        <authorList>
            <person name="Eisen J.A."/>
            <person name="Coyne R.S."/>
            <person name="Wu M."/>
            <person name="Wu D."/>
            <person name="Thiagarajan M."/>
            <person name="Wortman J.R."/>
            <person name="Badger J.H."/>
            <person name="Ren Q."/>
            <person name="Amedeo P."/>
            <person name="Jones K.M."/>
            <person name="Tallon L.J."/>
            <person name="Delcher A.L."/>
            <person name="Salzberg S.L."/>
            <person name="Silva J.C."/>
            <person name="Haas B.J."/>
            <person name="Majoros W.H."/>
            <person name="Farzad M."/>
            <person name="Carlton J.M."/>
            <person name="Smith R.K. Jr."/>
            <person name="Garg J."/>
            <person name="Pearlman R.E."/>
            <person name="Karrer K.M."/>
            <person name="Sun L."/>
            <person name="Manning G."/>
            <person name="Elde N.C."/>
            <person name="Turkewitz A.P."/>
            <person name="Asai D.J."/>
            <person name="Wilkes D.E."/>
            <person name="Wang Y."/>
            <person name="Cai H."/>
            <person name="Collins K."/>
            <person name="Stewart B.A."/>
            <person name="Lee S.R."/>
            <person name="Wilamowska K."/>
            <person name="Weinberg Z."/>
            <person name="Ruzzo W.L."/>
            <person name="Wloga D."/>
            <person name="Gaertig J."/>
            <person name="Frankel J."/>
            <person name="Tsao C.-C."/>
            <person name="Gorovsky M.A."/>
            <person name="Keeling P.J."/>
            <person name="Waller R.F."/>
            <person name="Patron N.J."/>
            <person name="Cherry J.M."/>
            <person name="Stover N.A."/>
            <person name="Krieger C.J."/>
            <person name="del Toro C."/>
            <person name="Ryder H.F."/>
            <person name="Williamson S.C."/>
            <person name="Barbeau R.A."/>
            <person name="Hamilton E.P."/>
            <person name="Orias E."/>
        </authorList>
    </citation>
    <scope>NUCLEOTIDE SEQUENCE [LARGE SCALE GENOMIC DNA]</scope>
    <source>
        <strain evidence="11">SB210</strain>
    </source>
</reference>
<accession>W7X4P5</accession>
<keyword evidence="3 6" id="KW-0547">Nucleotide-binding</keyword>
<dbReference type="Proteomes" id="UP000009168">
    <property type="component" value="Unassembled WGS sequence"/>
</dbReference>
<dbReference type="OrthoDB" id="192887at2759"/>
<dbReference type="InterPro" id="IPR017441">
    <property type="entry name" value="Protein_kinase_ATP_BS"/>
</dbReference>
<dbReference type="GeneID" id="24439259"/>
<evidence type="ECO:0000256" key="2">
    <source>
        <dbReference type="ARBA" id="ARBA00022679"/>
    </source>
</evidence>
<feature type="compositionally biased region" description="Polar residues" evidence="8">
    <location>
        <begin position="653"/>
        <end position="664"/>
    </location>
</feature>
<dbReference type="PROSITE" id="PS00107">
    <property type="entry name" value="PROTEIN_KINASE_ATP"/>
    <property type="match status" value="1"/>
</dbReference>
<name>W7X4P5_TETTS</name>
<keyword evidence="7" id="KW-0460">Magnesium</keyword>
<feature type="region of interest" description="Disordered" evidence="8">
    <location>
        <begin position="571"/>
        <end position="709"/>
    </location>
</feature>
<dbReference type="Gene3D" id="3.30.200.20">
    <property type="entry name" value="Phosphorylase Kinase, domain 1"/>
    <property type="match status" value="1"/>
</dbReference>
<feature type="domain" description="Protein kinase" evidence="9">
    <location>
        <begin position="59"/>
        <end position="347"/>
    </location>
</feature>
<dbReference type="AlphaFoldDB" id="W7X4P5"/>
<keyword evidence="11" id="KW-1185">Reference proteome</keyword>
<evidence type="ECO:0000256" key="8">
    <source>
        <dbReference type="SAM" id="MobiDB-lite"/>
    </source>
</evidence>
<comment type="cofactor">
    <cofactor evidence="7">
        <name>Mg(2+)</name>
        <dbReference type="ChEBI" id="CHEBI:18420"/>
    </cofactor>
</comment>
<dbReference type="PROSITE" id="PS01351">
    <property type="entry name" value="MAPK"/>
    <property type="match status" value="1"/>
</dbReference>
<feature type="binding site" evidence="6">
    <location>
        <position position="90"/>
    </location>
    <ligand>
        <name>ATP</name>
        <dbReference type="ChEBI" id="CHEBI:30616"/>
    </ligand>
</feature>
<dbReference type="CDD" id="cd07834">
    <property type="entry name" value="STKc_MAPK"/>
    <property type="match status" value="1"/>
</dbReference>
<feature type="compositionally biased region" description="Low complexity" evidence="8">
    <location>
        <begin position="571"/>
        <end position="590"/>
    </location>
</feature>
<dbReference type="PANTHER" id="PTHR24055">
    <property type="entry name" value="MITOGEN-ACTIVATED PROTEIN KINASE"/>
    <property type="match status" value="1"/>
</dbReference>
<dbReference type="FunFam" id="1.10.510.10:FF:000040">
    <property type="entry name" value="Mitogen-activated protein kinase"/>
    <property type="match status" value="1"/>
</dbReference>
<dbReference type="GO" id="GO:0004707">
    <property type="term" value="F:MAP kinase activity"/>
    <property type="evidence" value="ECO:0007669"/>
    <property type="project" value="UniProtKB-EC"/>
</dbReference>
<evidence type="ECO:0000256" key="5">
    <source>
        <dbReference type="ARBA" id="ARBA00022840"/>
    </source>
</evidence>
<evidence type="ECO:0000256" key="6">
    <source>
        <dbReference type="PROSITE-ProRule" id="PRU10141"/>
    </source>
</evidence>
<dbReference type="InterPro" id="IPR011009">
    <property type="entry name" value="Kinase-like_dom_sf"/>
</dbReference>